<gene>
    <name evidence="2" type="ORF">SAMN05444158_1104</name>
</gene>
<dbReference type="Proteomes" id="UP000243904">
    <property type="component" value="Chromosome I"/>
</dbReference>
<keyword evidence="3" id="KW-1185">Reference proteome</keyword>
<organism evidence="2 3">
    <name type="scientific">Bradyrhizobium canariense</name>
    <dbReference type="NCBI Taxonomy" id="255045"/>
    <lineage>
        <taxon>Bacteria</taxon>
        <taxon>Pseudomonadati</taxon>
        <taxon>Pseudomonadota</taxon>
        <taxon>Alphaproteobacteria</taxon>
        <taxon>Hyphomicrobiales</taxon>
        <taxon>Nitrobacteraceae</taxon>
        <taxon>Bradyrhizobium</taxon>
    </lineage>
</organism>
<keyword evidence="1" id="KW-1133">Transmembrane helix</keyword>
<protein>
    <submittedName>
        <fullName evidence="2">Uncharacterized protein</fullName>
    </submittedName>
</protein>
<proteinExistence type="predicted"/>
<sequence>MLRIFVEEAAALASITLFVGMIAVWAQLISQL</sequence>
<evidence type="ECO:0000313" key="2">
    <source>
        <dbReference type="EMBL" id="SDS13149.1"/>
    </source>
</evidence>
<reference evidence="3" key="1">
    <citation type="submission" date="2016-10" db="EMBL/GenBank/DDBJ databases">
        <authorList>
            <person name="Varghese N."/>
            <person name="Submissions S."/>
        </authorList>
    </citation>
    <scope>NUCLEOTIDE SEQUENCE [LARGE SCALE GENOMIC DNA]</scope>
    <source>
        <strain evidence="3">GAS369</strain>
    </source>
</reference>
<dbReference type="AlphaFoldDB" id="A0A1H1PQY6"/>
<accession>A0A1H1PQY6</accession>
<keyword evidence="1" id="KW-0812">Transmembrane</keyword>
<evidence type="ECO:0000256" key="1">
    <source>
        <dbReference type="SAM" id="Phobius"/>
    </source>
</evidence>
<evidence type="ECO:0000313" key="3">
    <source>
        <dbReference type="Proteomes" id="UP000243904"/>
    </source>
</evidence>
<feature type="transmembrane region" description="Helical" evidence="1">
    <location>
        <begin position="9"/>
        <end position="29"/>
    </location>
</feature>
<keyword evidence="1" id="KW-0472">Membrane</keyword>
<dbReference type="EMBL" id="LT629750">
    <property type="protein sequence ID" value="SDS13149.1"/>
    <property type="molecule type" value="Genomic_DNA"/>
</dbReference>
<name>A0A1H1PQY6_9BRAD</name>